<dbReference type="NCBIfam" id="TIGR00604">
    <property type="entry name" value="rad3"/>
    <property type="match status" value="1"/>
</dbReference>
<dbReference type="OMA" id="WQTMGIL"/>
<keyword evidence="8 23" id="KW-0378">Hydrolase</keyword>
<evidence type="ECO:0000256" key="4">
    <source>
        <dbReference type="ARBA" id="ARBA00022485"/>
    </source>
</evidence>
<feature type="coiled-coil region" evidence="19">
    <location>
        <begin position="412"/>
        <end position="439"/>
    </location>
</feature>
<keyword evidence="10" id="KW-0067">ATP-binding</keyword>
<protein>
    <recommendedName>
        <fullName evidence="17">DNA 5'-3' helicase</fullName>
        <ecNumber evidence="17">5.6.2.3</ecNumber>
    </recommendedName>
</protein>
<evidence type="ECO:0000256" key="11">
    <source>
        <dbReference type="ARBA" id="ARBA00023004"/>
    </source>
</evidence>
<dbReference type="Gene3D" id="1.10.275.30">
    <property type="match status" value="1"/>
</dbReference>
<dbReference type="SUPFAM" id="SSF52540">
    <property type="entry name" value="P-loop containing nucleoside triphosphate hydrolases"/>
    <property type="match status" value="1"/>
</dbReference>
<evidence type="ECO:0000313" key="25">
    <source>
        <dbReference type="Proteomes" id="UP000219813"/>
    </source>
</evidence>
<evidence type="ECO:0000256" key="19">
    <source>
        <dbReference type="SAM" id="Coils"/>
    </source>
</evidence>
<dbReference type="PANTHER" id="PTHR11472">
    <property type="entry name" value="DNA REPAIR DEAD HELICASE RAD3/XP-D SUBFAMILY MEMBER"/>
    <property type="match status" value="1"/>
</dbReference>
<dbReference type="Pfam" id="PF06733">
    <property type="entry name" value="DEAD_2"/>
    <property type="match status" value="1"/>
</dbReference>
<name>A0A1A8VUJ2_PLAMA</name>
<keyword evidence="16" id="KW-0539">Nucleus</keyword>
<evidence type="ECO:0000256" key="9">
    <source>
        <dbReference type="ARBA" id="ARBA00022806"/>
    </source>
</evidence>
<dbReference type="InterPro" id="IPR006555">
    <property type="entry name" value="ATP-dep_Helicase_C"/>
</dbReference>
<keyword evidence="11" id="KW-0408">Iron</keyword>
<dbReference type="AlphaFoldDB" id="A0A1A8VUJ2"/>
<dbReference type="GO" id="GO:0006281">
    <property type="term" value="P:DNA repair"/>
    <property type="evidence" value="ECO:0007669"/>
    <property type="project" value="UniProtKB-KW"/>
</dbReference>
<dbReference type="Pfam" id="PF06777">
    <property type="entry name" value="HBB"/>
    <property type="match status" value="1"/>
</dbReference>
<evidence type="ECO:0000256" key="1">
    <source>
        <dbReference type="ARBA" id="ARBA00001966"/>
    </source>
</evidence>
<dbReference type="InterPro" id="IPR014013">
    <property type="entry name" value="Helic_SF1/SF2_ATP-bd_DinG/Rad3"/>
</dbReference>
<keyword evidence="19" id="KW-0175">Coiled coil</keyword>
<dbReference type="PROSITE" id="PS51193">
    <property type="entry name" value="HELICASE_ATP_BIND_2"/>
    <property type="match status" value="1"/>
</dbReference>
<keyword evidence="13" id="KW-0238">DNA-binding</keyword>
<evidence type="ECO:0000256" key="14">
    <source>
        <dbReference type="ARBA" id="ARBA00023204"/>
    </source>
</evidence>
<dbReference type="RefSeq" id="XP_028860927.1">
    <property type="nucleotide sequence ID" value="XM_029004216.1"/>
</dbReference>
<evidence type="ECO:0000256" key="20">
    <source>
        <dbReference type="SAM" id="MobiDB-lite"/>
    </source>
</evidence>
<comment type="similarity">
    <text evidence="3">Belongs to the helicase family. RAD3/XPD subfamily.</text>
</comment>
<evidence type="ECO:0000259" key="21">
    <source>
        <dbReference type="PROSITE" id="PS51193"/>
    </source>
</evidence>
<dbReference type="GO" id="GO:0046872">
    <property type="term" value="F:metal ion binding"/>
    <property type="evidence" value="ECO:0007669"/>
    <property type="project" value="UniProtKB-KW"/>
</dbReference>
<dbReference type="FunFam" id="3.40.50.300:FF:000128">
    <property type="entry name" value="Putative DNA repair helicase RAD3"/>
    <property type="match status" value="1"/>
</dbReference>
<evidence type="ECO:0000256" key="13">
    <source>
        <dbReference type="ARBA" id="ARBA00023125"/>
    </source>
</evidence>
<dbReference type="CDD" id="cd18788">
    <property type="entry name" value="SF2_C_XPD"/>
    <property type="match status" value="1"/>
</dbReference>
<dbReference type="GO" id="GO:0043139">
    <property type="term" value="F:5'-3' DNA helicase activity"/>
    <property type="evidence" value="ECO:0007669"/>
    <property type="project" value="UniProtKB-EC"/>
</dbReference>
<dbReference type="GO" id="GO:0006366">
    <property type="term" value="P:transcription by RNA polymerase II"/>
    <property type="evidence" value="ECO:0007669"/>
    <property type="project" value="TreeGrafter"/>
</dbReference>
<dbReference type="GO" id="GO:0003684">
    <property type="term" value="F:damaged DNA binding"/>
    <property type="evidence" value="ECO:0007669"/>
    <property type="project" value="TreeGrafter"/>
</dbReference>
<dbReference type="InterPro" id="IPR045028">
    <property type="entry name" value="DinG/Rad3-like"/>
</dbReference>
<evidence type="ECO:0000313" key="22">
    <source>
        <dbReference type="EMBL" id="SBS84150.1"/>
    </source>
</evidence>
<dbReference type="GO" id="GO:0005634">
    <property type="term" value="C:nucleus"/>
    <property type="evidence" value="ECO:0007669"/>
    <property type="project" value="UniProtKB-SubCell"/>
</dbReference>
<gene>
    <name evidence="23" type="primary">XPD</name>
    <name evidence="22" type="ORF">PMALA_008950</name>
    <name evidence="23" type="ORF">PMUG01_07045900</name>
</gene>
<evidence type="ECO:0000256" key="5">
    <source>
        <dbReference type="ARBA" id="ARBA00022723"/>
    </source>
</evidence>
<dbReference type="InterPro" id="IPR006554">
    <property type="entry name" value="Helicase-like_DEXD_c2"/>
</dbReference>
<dbReference type="FunFam" id="3.40.50.300:FF:000135">
    <property type="entry name" value="DNA repair helicase RAD3, putative"/>
    <property type="match status" value="1"/>
</dbReference>
<evidence type="ECO:0000256" key="16">
    <source>
        <dbReference type="ARBA" id="ARBA00023242"/>
    </source>
</evidence>
<evidence type="ECO:0000256" key="8">
    <source>
        <dbReference type="ARBA" id="ARBA00022801"/>
    </source>
</evidence>
<evidence type="ECO:0000256" key="18">
    <source>
        <dbReference type="ARBA" id="ARBA00048954"/>
    </source>
</evidence>
<keyword evidence="7" id="KW-0227">DNA damage</keyword>
<dbReference type="Proteomes" id="UP000219813">
    <property type="component" value="Chromosome 7"/>
</dbReference>
<sequence>MVVFYLDDLEVFFPYDYIYPEQYAYMKYLKKTLDSEGHCVLEMPTGTGKTVAIFSLITSYQYYKNDEGKFIFCTRTVAEMEKSLIELKKVIMYRINIIKKRNEKKCNADGVPERKLNSSECAKESNCILYTNQSDGMPSTDQPDGMMHTQQQGEVKSLNNNLAANEKFGKNSEILAIGISARRCMCVNEKVLLKHEREKIDEECRKLTATFVREKKYINRRIDQVGQADQVYLTDVDNMAAQIDRTDSTNRGGGASADRLSEFILKNKHNIDIEDYFDIYNSKNSIEEYDNMGLCGYFENFKKEFVYELIEPGVYTIEDLKILCKNYKNSENVNVPICPYFCAKKIIEISKVIVLNYQYVIDPKVSKSIFLGKDMSNRVNFHKNDIIVFDEAHNIDSVCLEALSVNIDRNILNKASINIKRLLKKIENSKSLNEKKLKEECNKILQKIKSQKLCRSSSTPQGEGPLEEARTHIETHLSVAACPNGDGPIHMLELEKKLSGETSNELIQGMAQDVGDKKEGTVPVLNEKNNLTVGLVRFDDREHSLEGNREGAAKKRKVEGGDVYFDDDMNLVFSGMLGDKNCTTGDDKTGYDNAKGDQVQHIERSTYNSSNSNEALIDDLRRVLSQSGHSEQSKEQPQHPSNTPLNHGKRDSDDLLVEGNLFKEGAGQGNFDGKAEEDLADLHYSPLLVEDIVKNIVIPGNIRKSEHFLNLMRIIVVYLKKYINIYEITSEGPLSFLYKCEKDTKLDTSFFKYCFDRLKSLLNALQIVNIDDYSSLNVVCNFCTLLGNYVKGFVIICEPYPEATGIYDPVIQFACLDSSIAMKSVINKYKSIVLTSGTISPLELYPKLLNFKTVLTASFPISFDRNCVCPLIVTKSSDLVPLSSQYTLRNDMNVIKNYGMLLVEMCKNIPDGIVAYFPSYIYMEQVISSWYELGVISNILEYKLIYIETKDIVSTTIALHNFKRACDLGKGAIFLSICRGKIAEGIDFDKHYGKCVILFGIPYQYTLSKILKSRLDFLKETYNIQENEFLTFDAMRQASQCVGRIIRNKKDYGIMIFSDIRYARNDKKSKLPPWIIKCMDISNVNLTVGTAVNISKKFLLDMSKEYKETGQTKISQELLHNQRKCWSMVKSVLNMDDFI</sequence>
<keyword evidence="14" id="KW-0234">DNA repair</keyword>
<dbReference type="EC" id="5.6.2.3" evidence="17"/>
<dbReference type="Pfam" id="PF13307">
    <property type="entry name" value="Helicase_C_2"/>
    <property type="match status" value="1"/>
</dbReference>
<keyword evidence="12" id="KW-0411">Iron-sulfur</keyword>
<dbReference type="Proteomes" id="UP000078597">
    <property type="component" value="Unassembled WGS sequence"/>
</dbReference>
<evidence type="ECO:0000256" key="3">
    <source>
        <dbReference type="ARBA" id="ARBA00009146"/>
    </source>
</evidence>
<dbReference type="SMART" id="SM00488">
    <property type="entry name" value="DEXDc2"/>
    <property type="match status" value="1"/>
</dbReference>
<evidence type="ECO:0000256" key="2">
    <source>
        <dbReference type="ARBA" id="ARBA00004123"/>
    </source>
</evidence>
<accession>A0A1A8VUJ2</accession>
<dbReference type="GO" id="GO:0051539">
    <property type="term" value="F:4 iron, 4 sulfur cluster binding"/>
    <property type="evidence" value="ECO:0007669"/>
    <property type="project" value="UniProtKB-KW"/>
</dbReference>
<dbReference type="KEGG" id="pmal:PMUG01_07045900"/>
<evidence type="ECO:0000256" key="17">
    <source>
        <dbReference type="ARBA" id="ARBA00044969"/>
    </source>
</evidence>
<feature type="domain" description="Helicase ATP-binding" evidence="21">
    <location>
        <begin position="8"/>
        <end position="439"/>
    </location>
</feature>
<evidence type="ECO:0000256" key="12">
    <source>
        <dbReference type="ARBA" id="ARBA00023014"/>
    </source>
</evidence>
<evidence type="ECO:0000313" key="23">
    <source>
        <dbReference type="EMBL" id="SBT87996.1"/>
    </source>
</evidence>
<dbReference type="OrthoDB" id="272481at2759"/>
<dbReference type="SMART" id="SM00491">
    <property type="entry name" value="HELICc2"/>
    <property type="match status" value="1"/>
</dbReference>
<evidence type="ECO:0000256" key="10">
    <source>
        <dbReference type="ARBA" id="ARBA00022840"/>
    </source>
</evidence>
<reference evidence="24" key="2">
    <citation type="submission" date="2016-05" db="EMBL/GenBank/DDBJ databases">
        <authorList>
            <person name="Naeem Raeece"/>
        </authorList>
    </citation>
    <scope>NUCLEOTIDE SEQUENCE [LARGE SCALE GENOMIC DNA]</scope>
</reference>
<reference evidence="22" key="1">
    <citation type="submission" date="2016-05" db="EMBL/GenBank/DDBJ databases">
        <authorList>
            <person name="Lavstsen T."/>
            <person name="Jespersen J.S."/>
        </authorList>
    </citation>
    <scope>NUCLEOTIDE SEQUENCE [LARGE SCALE GENOMIC DNA]</scope>
</reference>
<dbReference type="InterPro" id="IPR027417">
    <property type="entry name" value="P-loop_NTPase"/>
</dbReference>
<dbReference type="GO" id="GO:0045951">
    <property type="term" value="P:positive regulation of mitotic recombination"/>
    <property type="evidence" value="ECO:0007669"/>
    <property type="project" value="TreeGrafter"/>
</dbReference>
<proteinExistence type="inferred from homology"/>
<keyword evidence="5" id="KW-0479">Metal-binding</keyword>
<dbReference type="GeneID" id="39868021"/>
<comment type="subcellular location">
    <subcellularLocation>
        <location evidence="2">Nucleus</location>
    </subcellularLocation>
</comment>
<keyword evidence="25" id="KW-1185">Reference proteome</keyword>
<dbReference type="EMBL" id="LT594628">
    <property type="protein sequence ID" value="SBT87996.1"/>
    <property type="molecule type" value="Genomic_DNA"/>
</dbReference>
<dbReference type="VEuPathDB" id="PlasmoDB:PmUG01_07045900"/>
<dbReference type="Pfam" id="PF04851">
    <property type="entry name" value="ResIII"/>
    <property type="match status" value="1"/>
</dbReference>
<dbReference type="InterPro" id="IPR010643">
    <property type="entry name" value="HBB"/>
</dbReference>
<dbReference type="InterPro" id="IPR013020">
    <property type="entry name" value="Rad3/Chl1-like"/>
</dbReference>
<evidence type="ECO:0000256" key="15">
    <source>
        <dbReference type="ARBA" id="ARBA00023235"/>
    </source>
</evidence>
<dbReference type="GO" id="GO:0005524">
    <property type="term" value="F:ATP binding"/>
    <property type="evidence" value="ECO:0007669"/>
    <property type="project" value="UniProtKB-KW"/>
</dbReference>
<keyword evidence="6" id="KW-0547">Nucleotide-binding</keyword>
<keyword evidence="15" id="KW-0413">Isomerase</keyword>
<comment type="catalytic activity">
    <reaction evidence="18">
        <text>ATP + H2O = ADP + phosphate + H(+)</text>
        <dbReference type="Rhea" id="RHEA:13065"/>
        <dbReference type="ChEBI" id="CHEBI:15377"/>
        <dbReference type="ChEBI" id="CHEBI:15378"/>
        <dbReference type="ChEBI" id="CHEBI:30616"/>
        <dbReference type="ChEBI" id="CHEBI:43474"/>
        <dbReference type="ChEBI" id="CHEBI:456216"/>
        <dbReference type="EC" id="5.6.2.3"/>
    </reaction>
</comment>
<dbReference type="PANTHER" id="PTHR11472:SF1">
    <property type="entry name" value="GENERAL TRANSCRIPTION AND DNA REPAIR FACTOR IIH HELICASE SUBUNIT XPD"/>
    <property type="match status" value="1"/>
</dbReference>
<dbReference type="Gene3D" id="3.40.50.300">
    <property type="entry name" value="P-loop containing nucleotide triphosphate hydrolases"/>
    <property type="match status" value="4"/>
</dbReference>
<keyword evidence="9 22" id="KW-0347">Helicase</keyword>
<evidence type="ECO:0000313" key="24">
    <source>
        <dbReference type="Proteomes" id="UP000078597"/>
    </source>
</evidence>
<evidence type="ECO:0000256" key="6">
    <source>
        <dbReference type="ARBA" id="ARBA00022741"/>
    </source>
</evidence>
<dbReference type="GO" id="GO:0016818">
    <property type="term" value="F:hydrolase activity, acting on acid anhydrides, in phosphorus-containing anhydrides"/>
    <property type="evidence" value="ECO:0007669"/>
    <property type="project" value="InterPro"/>
</dbReference>
<comment type="cofactor">
    <cofactor evidence="1">
        <name>[4Fe-4S] cluster</name>
        <dbReference type="ChEBI" id="CHEBI:49883"/>
    </cofactor>
</comment>
<organism evidence="22 24">
    <name type="scientific">Plasmodium malariae</name>
    <dbReference type="NCBI Taxonomy" id="5858"/>
    <lineage>
        <taxon>Eukaryota</taxon>
        <taxon>Sar</taxon>
        <taxon>Alveolata</taxon>
        <taxon>Apicomplexa</taxon>
        <taxon>Aconoidasida</taxon>
        <taxon>Haemosporida</taxon>
        <taxon>Plasmodiidae</taxon>
        <taxon>Plasmodium</taxon>
        <taxon>Plasmodium (Plasmodium)</taxon>
    </lineage>
</organism>
<dbReference type="InterPro" id="IPR006935">
    <property type="entry name" value="Helicase/UvrB_N"/>
</dbReference>
<keyword evidence="4" id="KW-0004">4Fe-4S</keyword>
<feature type="region of interest" description="Disordered" evidence="20">
    <location>
        <begin position="625"/>
        <end position="650"/>
    </location>
</feature>
<dbReference type="EMBL" id="FLQW01000480">
    <property type="protein sequence ID" value="SBS84150.1"/>
    <property type="molecule type" value="Genomic_DNA"/>
</dbReference>
<reference evidence="23 25" key="3">
    <citation type="submission" date="2016-06" db="EMBL/GenBank/DDBJ databases">
        <authorList>
            <consortium name="Pathogen Informatics"/>
        </authorList>
    </citation>
    <scope>NUCLEOTIDE SEQUENCE [LARGE SCALE GENOMIC DNA]</scope>
</reference>
<evidence type="ECO:0000256" key="7">
    <source>
        <dbReference type="ARBA" id="ARBA00022763"/>
    </source>
</evidence>
<dbReference type="InterPro" id="IPR010614">
    <property type="entry name" value="RAD3-like_helicase_DEAD"/>
</dbReference>